<feature type="transmembrane region" description="Helical" evidence="2">
    <location>
        <begin position="30"/>
        <end position="51"/>
    </location>
</feature>
<comment type="caution">
    <text evidence="3">The sequence shown here is derived from an EMBL/GenBank/DDBJ whole genome shotgun (WGS) entry which is preliminary data.</text>
</comment>
<keyword evidence="2" id="KW-0472">Membrane</keyword>
<evidence type="ECO:0000313" key="4">
    <source>
        <dbReference type="Proteomes" id="UP001597262"/>
    </source>
</evidence>
<evidence type="ECO:0000256" key="2">
    <source>
        <dbReference type="SAM" id="Phobius"/>
    </source>
</evidence>
<organism evidence="3 4">
    <name type="scientific">Paenibacillus puldeungensis</name>
    <dbReference type="NCBI Taxonomy" id="696536"/>
    <lineage>
        <taxon>Bacteria</taxon>
        <taxon>Bacillati</taxon>
        <taxon>Bacillota</taxon>
        <taxon>Bacilli</taxon>
        <taxon>Bacillales</taxon>
        <taxon>Paenibacillaceae</taxon>
        <taxon>Paenibacillus</taxon>
    </lineage>
</organism>
<keyword evidence="2" id="KW-1133">Transmembrane helix</keyword>
<feature type="transmembrane region" description="Helical" evidence="2">
    <location>
        <begin position="72"/>
        <end position="91"/>
    </location>
</feature>
<evidence type="ECO:0000256" key="1">
    <source>
        <dbReference type="SAM" id="MobiDB-lite"/>
    </source>
</evidence>
<keyword evidence="4" id="KW-1185">Reference proteome</keyword>
<name>A0ABW3RY49_9BACL</name>
<keyword evidence="2" id="KW-0812">Transmembrane</keyword>
<dbReference type="RefSeq" id="WP_379319934.1">
    <property type="nucleotide sequence ID" value="NZ_JBHTLM010000009.1"/>
</dbReference>
<evidence type="ECO:0000313" key="3">
    <source>
        <dbReference type="EMBL" id="MFD1177493.1"/>
    </source>
</evidence>
<feature type="region of interest" description="Disordered" evidence="1">
    <location>
        <begin position="184"/>
        <end position="207"/>
    </location>
</feature>
<proteinExistence type="predicted"/>
<sequence length="423" mass="46389">MRGGGLIWFLAAIAIGLFGTWYFWHGGVASLFLVLLSAFIMVQGAVTLWFGPKRFKVIRTCHPEHPVAGDKVAVTLTVSFSGGMAPIWLYVEDELALSAAGVLLINRSGDQVGKISFFGQRKEYSGTYYIEEVSRGIYKDKEVRLTWGDSFGWFRRTQYVKTEGVMVVYPFPLNTFPPALDGQGSVEGEAGTMPHRSHMNASPAPGRLRKYEAGDPLRQIHWKYSAKQGTLLTRIAEELGNFPRLLLLSTHVGDYADGASVVGRTELLSSENFELAVSAAASWLQRETLRLGESYFSHSGMDRMVSLYGEQNFSNILEVLAELDLSSSLSAADMLKREWAGLSAGGSCLTLITGQLTADLSSIVPPLVEAGGSLDIWCTCEPHPNESNRKLEAWLRERGVAIVYLSSSTAMHRSKEGAGYVIA</sequence>
<dbReference type="Proteomes" id="UP001597262">
    <property type="component" value="Unassembled WGS sequence"/>
</dbReference>
<reference evidence="4" key="1">
    <citation type="journal article" date="2019" name="Int. J. Syst. Evol. Microbiol.">
        <title>The Global Catalogue of Microorganisms (GCM) 10K type strain sequencing project: providing services to taxonomists for standard genome sequencing and annotation.</title>
        <authorList>
            <consortium name="The Broad Institute Genomics Platform"/>
            <consortium name="The Broad Institute Genome Sequencing Center for Infectious Disease"/>
            <person name="Wu L."/>
            <person name="Ma J."/>
        </authorList>
    </citation>
    <scope>NUCLEOTIDE SEQUENCE [LARGE SCALE GENOMIC DNA]</scope>
    <source>
        <strain evidence="4">CCUG 59189</strain>
    </source>
</reference>
<protein>
    <submittedName>
        <fullName evidence="3">DUF58 domain-containing protein</fullName>
    </submittedName>
</protein>
<dbReference type="PANTHER" id="PTHR34351">
    <property type="entry name" value="SLR1927 PROTEIN-RELATED"/>
    <property type="match status" value="1"/>
</dbReference>
<gene>
    <name evidence="3" type="ORF">ACFQ3W_14450</name>
</gene>
<feature type="transmembrane region" description="Helical" evidence="2">
    <location>
        <begin position="7"/>
        <end position="24"/>
    </location>
</feature>
<dbReference type="PANTHER" id="PTHR34351:SF2">
    <property type="entry name" value="DUF58 DOMAIN-CONTAINING PROTEIN"/>
    <property type="match status" value="1"/>
</dbReference>
<dbReference type="EMBL" id="JBHTLM010000009">
    <property type="protein sequence ID" value="MFD1177493.1"/>
    <property type="molecule type" value="Genomic_DNA"/>
</dbReference>
<accession>A0ABW3RY49</accession>